<comment type="caution">
    <text evidence="8">The sequence shown here is derived from an EMBL/GenBank/DDBJ whole genome shotgun (WGS) entry which is preliminary data.</text>
</comment>
<keyword evidence="3" id="KW-0472">Membrane</keyword>
<dbReference type="PROSITE" id="PS51257">
    <property type="entry name" value="PROKAR_LIPOPROTEIN"/>
    <property type="match status" value="1"/>
</dbReference>
<evidence type="ECO:0000256" key="5">
    <source>
        <dbReference type="ARBA" id="ARBA00023288"/>
    </source>
</evidence>
<keyword evidence="1" id="KW-1003">Cell membrane</keyword>
<protein>
    <submittedName>
        <fullName evidence="8">Extracellular solute-binding protein</fullName>
    </submittedName>
</protein>
<feature type="signal peptide" evidence="7">
    <location>
        <begin position="1"/>
        <end position="22"/>
    </location>
</feature>
<dbReference type="InterPro" id="IPR006059">
    <property type="entry name" value="SBP"/>
</dbReference>
<evidence type="ECO:0000256" key="6">
    <source>
        <dbReference type="SAM" id="MobiDB-lite"/>
    </source>
</evidence>
<proteinExistence type="predicted"/>
<dbReference type="Pfam" id="PF01547">
    <property type="entry name" value="SBP_bac_1"/>
    <property type="match status" value="1"/>
</dbReference>
<evidence type="ECO:0000256" key="7">
    <source>
        <dbReference type="SAM" id="SignalP"/>
    </source>
</evidence>
<keyword evidence="5" id="KW-0449">Lipoprotein</keyword>
<dbReference type="PANTHER" id="PTHR43649">
    <property type="entry name" value="ARABINOSE-BINDING PROTEIN-RELATED"/>
    <property type="match status" value="1"/>
</dbReference>
<dbReference type="SUPFAM" id="SSF53850">
    <property type="entry name" value="Periplasmic binding protein-like II"/>
    <property type="match status" value="1"/>
</dbReference>
<dbReference type="RefSeq" id="WP_125228163.1">
    <property type="nucleotide sequence ID" value="NZ_RQYT01000020.1"/>
</dbReference>
<feature type="region of interest" description="Disordered" evidence="6">
    <location>
        <begin position="28"/>
        <end position="49"/>
    </location>
</feature>
<organism evidence="8 9">
    <name type="scientific">Arachnia propionica</name>
    <dbReference type="NCBI Taxonomy" id="1750"/>
    <lineage>
        <taxon>Bacteria</taxon>
        <taxon>Bacillati</taxon>
        <taxon>Actinomycetota</taxon>
        <taxon>Actinomycetes</taxon>
        <taxon>Propionibacteriales</taxon>
        <taxon>Propionibacteriaceae</taxon>
        <taxon>Arachnia</taxon>
    </lineage>
</organism>
<feature type="chain" id="PRO_5039728861" evidence="7">
    <location>
        <begin position="23"/>
        <end position="448"/>
    </location>
</feature>
<dbReference type="PANTHER" id="PTHR43649:SF33">
    <property type="entry name" value="POLYGALACTURONAN_RHAMNOGALACTURONAN-BINDING PROTEIN YTCQ"/>
    <property type="match status" value="1"/>
</dbReference>
<dbReference type="Gene3D" id="3.40.190.10">
    <property type="entry name" value="Periplasmic binding protein-like II"/>
    <property type="match status" value="2"/>
</dbReference>
<name>A0A3P1WSJ6_9ACTN</name>
<dbReference type="Proteomes" id="UP000280935">
    <property type="component" value="Unassembled WGS sequence"/>
</dbReference>
<evidence type="ECO:0000313" key="8">
    <source>
        <dbReference type="EMBL" id="RRD49231.1"/>
    </source>
</evidence>
<evidence type="ECO:0000256" key="3">
    <source>
        <dbReference type="ARBA" id="ARBA00023136"/>
    </source>
</evidence>
<dbReference type="InterPro" id="IPR050490">
    <property type="entry name" value="Bact_solute-bd_prot1"/>
</dbReference>
<accession>A0A3P1WSJ6</accession>
<dbReference type="OrthoDB" id="2531053at2"/>
<feature type="compositionally biased region" description="Polar residues" evidence="6">
    <location>
        <begin position="29"/>
        <end position="47"/>
    </location>
</feature>
<evidence type="ECO:0000313" key="9">
    <source>
        <dbReference type="Proteomes" id="UP000280935"/>
    </source>
</evidence>
<gene>
    <name evidence="8" type="ORF">EII35_09145</name>
</gene>
<evidence type="ECO:0000256" key="2">
    <source>
        <dbReference type="ARBA" id="ARBA00022729"/>
    </source>
</evidence>
<sequence>MQMKRLLAVTGLLSAAALGLTACGGSATPAATTGSSKAVESKPSTDSGKGEVVEIEYLHRLPDGEGMTKVADIVAQWNAEHPEIQVKSTKFDGKAPEMIAKLEQQVSANSAPCLAQVGYGEAPELFVKGLLEDVTSEAEKYKDKFSGAYGQMSVGGTMVGLPQDTGPLIYMYNEAEFAKLGITVPTTSDELLAAAKTAAAAGKYILDFETDEMGYWMSAQAASAGAVWYTAKDEKWVVDTADAKTAVVADFWQQALDAKATLTLPRWTDEYDKALVDGTLIGNIAPAWEVGFALDKLDGTPAEGQWRVALLPTFGGSAMTGPDGGSGVAVMKGCAHKAEAMEFNAWFNTQIDALASQGLLPAAKGSVSTPEKTLKQFGNQDVFKVLSEANGQLAPEWGYIPGFSAVGPRMNEKATEVAAGTAKVVDIFTVAKEVSVQSLKDAGLPVAE</sequence>
<keyword evidence="2 7" id="KW-0732">Signal</keyword>
<dbReference type="AlphaFoldDB" id="A0A3P1WSJ6"/>
<reference evidence="8 9" key="1">
    <citation type="submission" date="2018-11" db="EMBL/GenBank/DDBJ databases">
        <title>Genomes From Bacteria Associated with the Canine Oral Cavity: a Test Case for Automated Genome-Based Taxonomic Assignment.</title>
        <authorList>
            <person name="Coil D.A."/>
            <person name="Jospin G."/>
            <person name="Darling A.E."/>
            <person name="Wallis C."/>
            <person name="Davis I.J."/>
            <person name="Harris S."/>
            <person name="Eisen J.A."/>
            <person name="Holcombe L.J."/>
            <person name="O'Flynn C."/>
        </authorList>
    </citation>
    <scope>NUCLEOTIDE SEQUENCE [LARGE SCALE GENOMIC DNA]</scope>
    <source>
        <strain evidence="8 9">OH2822_COT-296</strain>
    </source>
</reference>
<dbReference type="EMBL" id="RQYT01000020">
    <property type="protein sequence ID" value="RRD49231.1"/>
    <property type="molecule type" value="Genomic_DNA"/>
</dbReference>
<evidence type="ECO:0000256" key="1">
    <source>
        <dbReference type="ARBA" id="ARBA00022475"/>
    </source>
</evidence>
<keyword evidence="4" id="KW-0564">Palmitate</keyword>
<evidence type="ECO:0000256" key="4">
    <source>
        <dbReference type="ARBA" id="ARBA00023139"/>
    </source>
</evidence>